<keyword evidence="2" id="KW-1185">Reference proteome</keyword>
<dbReference type="AlphaFoldDB" id="A0A501XXF1"/>
<protein>
    <submittedName>
        <fullName evidence="1">DUF2840 domain-containing protein</fullName>
    </submittedName>
</protein>
<dbReference type="OrthoDB" id="9810432at2"/>
<dbReference type="Proteomes" id="UP000319897">
    <property type="component" value="Unassembled WGS sequence"/>
</dbReference>
<name>A0A501XXF1_9SPHN</name>
<dbReference type="EMBL" id="VFSU01000007">
    <property type="protein sequence ID" value="TPE64737.1"/>
    <property type="molecule type" value="Genomic_DNA"/>
</dbReference>
<evidence type="ECO:0000313" key="1">
    <source>
        <dbReference type="EMBL" id="TPE64737.1"/>
    </source>
</evidence>
<dbReference type="RefSeq" id="WP_140926382.1">
    <property type="nucleotide sequence ID" value="NZ_VFSU01000007.1"/>
</dbReference>
<reference evidence="1 2" key="1">
    <citation type="submission" date="2019-06" db="EMBL/GenBank/DDBJ databases">
        <authorList>
            <person name="Lee I."/>
            <person name="Jang G.I."/>
            <person name="Hwang C.Y."/>
        </authorList>
    </citation>
    <scope>NUCLEOTIDE SEQUENCE [LARGE SCALE GENOMIC DNA]</scope>
    <source>
        <strain evidence="1 2">PAMC 28131</strain>
    </source>
</reference>
<evidence type="ECO:0000313" key="2">
    <source>
        <dbReference type="Proteomes" id="UP000319897"/>
    </source>
</evidence>
<sequence length="163" mass="18967">MNNGPGYPRPETLTEVDLVWIEKRLQHWIRFGRPVRDDIRDRRRRTVAFRPGSVFAFVRWAANDYGTIRSRIDILRAIHPGEPCQTVPHVQPGGDLLLSVNGWPKVQSVLETIDAIEALDIDACDVAPEHWRHLNHSMRANIAPRAYTRLRHAAWLKRREIER</sequence>
<dbReference type="Pfam" id="PF11000">
    <property type="entry name" value="DUF2840"/>
    <property type="match status" value="1"/>
</dbReference>
<comment type="caution">
    <text evidence="1">The sequence shown here is derived from an EMBL/GenBank/DDBJ whole genome shotgun (WGS) entry which is preliminary data.</text>
</comment>
<dbReference type="InterPro" id="IPR021263">
    <property type="entry name" value="DUF2840"/>
</dbReference>
<accession>A0A501XXF1</accession>
<proteinExistence type="predicted"/>
<gene>
    <name evidence="1" type="ORF">FJQ54_00755</name>
</gene>
<organism evidence="1 2">
    <name type="scientific">Sandaracinobacter neustonicus</name>
    <dbReference type="NCBI Taxonomy" id="1715348"/>
    <lineage>
        <taxon>Bacteria</taxon>
        <taxon>Pseudomonadati</taxon>
        <taxon>Pseudomonadota</taxon>
        <taxon>Alphaproteobacteria</taxon>
        <taxon>Sphingomonadales</taxon>
        <taxon>Sphingosinicellaceae</taxon>
        <taxon>Sandaracinobacter</taxon>
    </lineage>
</organism>